<dbReference type="STRING" id="562729.RNAN_0244"/>
<accession>I1DTA3</accession>
<proteinExistence type="predicted"/>
<sequence length="39" mass="4478">MYHKLSMAPQLAVYSPHRAKPVFKYDDGQQSNLYTSASF</sequence>
<keyword evidence="2" id="KW-1185">Reference proteome</keyword>
<name>I1DTA3_9GAMM</name>
<dbReference type="EMBL" id="BAFK01000001">
    <property type="protein sequence ID" value="GAB57281.1"/>
    <property type="molecule type" value="Genomic_DNA"/>
</dbReference>
<gene>
    <name evidence="1" type="ORF">RNAN_0244</name>
</gene>
<comment type="caution">
    <text evidence="1">The sequence shown here is derived from an EMBL/GenBank/DDBJ whole genome shotgun (WGS) entry which is preliminary data.</text>
</comment>
<evidence type="ECO:0000313" key="2">
    <source>
        <dbReference type="Proteomes" id="UP000004374"/>
    </source>
</evidence>
<protein>
    <submittedName>
        <fullName evidence="1">Uncharacterized protein</fullName>
    </submittedName>
</protein>
<reference evidence="1 2" key="1">
    <citation type="journal article" date="2012" name="J. Bacteriol.">
        <title>Genome Sequence of the Protease-Producing Bacterium Rheinheimera nanhaiensis E407-8T, Isolated from Deep-Sea Sediment of the South China Sea.</title>
        <authorList>
            <person name="Zhang X.-Y."/>
            <person name="Zhang Y.-J."/>
            <person name="Qin Q.-L."/>
            <person name="Xie B.-B."/>
            <person name="Chen X.-L."/>
            <person name="Zhou B.-C."/>
            <person name="Zhang Y.-Z."/>
        </authorList>
    </citation>
    <scope>NUCLEOTIDE SEQUENCE [LARGE SCALE GENOMIC DNA]</scope>
    <source>
        <strain evidence="1 2">E407-8</strain>
    </source>
</reference>
<dbReference type="AlphaFoldDB" id="I1DTA3"/>
<organism evidence="1 2">
    <name type="scientific">Rheinheimera nanhaiensis E407-8</name>
    <dbReference type="NCBI Taxonomy" id="562729"/>
    <lineage>
        <taxon>Bacteria</taxon>
        <taxon>Pseudomonadati</taxon>
        <taxon>Pseudomonadota</taxon>
        <taxon>Gammaproteobacteria</taxon>
        <taxon>Chromatiales</taxon>
        <taxon>Chromatiaceae</taxon>
        <taxon>Rheinheimera</taxon>
    </lineage>
</organism>
<dbReference type="Proteomes" id="UP000004374">
    <property type="component" value="Unassembled WGS sequence"/>
</dbReference>
<evidence type="ECO:0000313" key="1">
    <source>
        <dbReference type="EMBL" id="GAB57281.1"/>
    </source>
</evidence>